<accession>A0A6G1ZG24</accession>
<dbReference type="AlphaFoldDB" id="A0A6G1ZG24"/>
<evidence type="ECO:0000313" key="1">
    <source>
        <dbReference type="EMBL" id="MRY12820.1"/>
    </source>
</evidence>
<organism evidence="1">
    <name type="scientific">Parabacteroides goldsteinii</name>
    <dbReference type="NCBI Taxonomy" id="328812"/>
    <lineage>
        <taxon>Bacteria</taxon>
        <taxon>Pseudomonadati</taxon>
        <taxon>Bacteroidota</taxon>
        <taxon>Bacteroidia</taxon>
        <taxon>Bacteroidales</taxon>
        <taxon>Tannerellaceae</taxon>
        <taxon>Parabacteroides</taxon>
    </lineage>
</organism>
<evidence type="ECO:0008006" key="2">
    <source>
        <dbReference type="Google" id="ProtNLM"/>
    </source>
</evidence>
<reference evidence="1" key="1">
    <citation type="journal article" date="2019" name="Nat. Med.">
        <title>A library of human gut bacterial isolates paired with longitudinal multiomics data enables mechanistic microbiome research.</title>
        <authorList>
            <person name="Poyet M."/>
            <person name="Groussin M."/>
            <person name="Gibbons S.M."/>
            <person name="Avila-Pacheco J."/>
            <person name="Jiang X."/>
            <person name="Kearney S.M."/>
            <person name="Perrotta A.R."/>
            <person name="Berdy B."/>
            <person name="Zhao S."/>
            <person name="Lieberman T.D."/>
            <person name="Swanson P.K."/>
            <person name="Smith M."/>
            <person name="Roesemann S."/>
            <person name="Alexander J.E."/>
            <person name="Rich S.A."/>
            <person name="Livny J."/>
            <person name="Vlamakis H."/>
            <person name="Clish C."/>
            <person name="Bullock K."/>
            <person name="Deik A."/>
            <person name="Scott J."/>
            <person name="Pierce K.A."/>
            <person name="Xavier R.J."/>
            <person name="Alm E.J."/>
        </authorList>
    </citation>
    <scope>NUCLEOTIDE SEQUENCE</scope>
    <source>
        <strain evidence="1">BIOML-A4</strain>
    </source>
</reference>
<protein>
    <recommendedName>
        <fullName evidence="2">Phage portal protein</fullName>
    </recommendedName>
</protein>
<proteinExistence type="predicted"/>
<name>A0A6G1ZG24_9BACT</name>
<comment type="caution">
    <text evidence="1">The sequence shown here is derived from an EMBL/GenBank/DDBJ whole genome shotgun (WGS) entry which is preliminary data.</text>
</comment>
<gene>
    <name evidence="1" type="ORF">GKE01_15250</name>
</gene>
<dbReference type="RefSeq" id="WP_010802247.1">
    <property type="nucleotide sequence ID" value="NZ_CAJSYT010000001.1"/>
</dbReference>
<dbReference type="EMBL" id="WKLP01000022">
    <property type="protein sequence ID" value="MRY12820.1"/>
    <property type="molecule type" value="Genomic_DNA"/>
</dbReference>
<sequence length="472" mass="53791">MARKHVYEFGNTAFLQGAGAAVVMTEDVGFLEDKKFTVTTVIPAKGSTVAKKEIDFVPFGHDNKLPLIIMKKIHENTIVGSNIEFKSNMAYGDGLTVFRRTKSEGEIKIDELLPDDAPEIFQFLSDSNYMRVMQEVAADLVVFGDAFVHLSFGKRLKNDKPRVVQIWHREMCFSRISKQDDVTKRIEYHGYSSQWGEQSAPDDVIVTRLLDRKSPLYDLKVRTGLAINPDTGEKDDEGESGYTVSLNMPVPGRYYYNRPYWWSIFLDWYEFSCAIPKFKKALLKNQMVLKYHVSINMSFWPKLYKSEGITDAEADKQVACKKKFLQNLNDFLSGEENAGKSFVSHFQYDRINKYEENDIIIKPLESFIKGGEYIEDSEEATNVICNTMAVHPSLKGASPGKSKNINGTETRELFIIAQVLFKPLRDMMLLPLYLAKEINGWDKNIEFGVKNIMLTTLDKNTGSEKSIGNEKV</sequence>